<dbReference type="Pfam" id="PF12894">
    <property type="entry name" value="ANAPC4_WD40"/>
    <property type="match status" value="1"/>
</dbReference>
<evidence type="ECO:0000259" key="1">
    <source>
        <dbReference type="Pfam" id="PF12894"/>
    </source>
</evidence>
<dbReference type="PANTHER" id="PTHR44163:SF1">
    <property type="entry name" value="U3 SMALL NUCLEOLAR RNA-ASSOCIATED PROTEIN 4 HOMOLOG"/>
    <property type="match status" value="1"/>
</dbReference>
<dbReference type="SUPFAM" id="SSF50978">
    <property type="entry name" value="WD40 repeat-like"/>
    <property type="match status" value="1"/>
</dbReference>
<dbReference type="InterPro" id="IPR046351">
    <property type="entry name" value="UTP4"/>
</dbReference>
<dbReference type="GO" id="GO:0034455">
    <property type="term" value="C:t-UTP complex"/>
    <property type="evidence" value="ECO:0007669"/>
    <property type="project" value="TreeGrafter"/>
</dbReference>
<dbReference type="GO" id="GO:0000462">
    <property type="term" value="P:maturation of SSU-rRNA from tricistronic rRNA transcript (SSU-rRNA, 5.8S rRNA, LSU-rRNA)"/>
    <property type="evidence" value="ECO:0007669"/>
    <property type="project" value="InterPro"/>
</dbReference>
<dbReference type="GO" id="GO:0003723">
    <property type="term" value="F:RNA binding"/>
    <property type="evidence" value="ECO:0007669"/>
    <property type="project" value="TreeGrafter"/>
</dbReference>
<dbReference type="InterPro" id="IPR024977">
    <property type="entry name" value="Apc4-like_WD40_dom"/>
</dbReference>
<dbReference type="Ensembl" id="ENSECRT00000011033.1">
    <property type="protein sequence ID" value="ENSECRP00000010856.1"/>
    <property type="gene ID" value="ENSECRG00000007210.1"/>
</dbReference>
<dbReference type="SUPFAM" id="SSF82171">
    <property type="entry name" value="DPP6 N-terminal domain-like"/>
    <property type="match status" value="1"/>
</dbReference>
<reference evidence="2" key="3">
    <citation type="submission" date="2025-09" db="UniProtKB">
        <authorList>
            <consortium name="Ensembl"/>
        </authorList>
    </citation>
    <scope>IDENTIFICATION</scope>
</reference>
<reference evidence="2" key="2">
    <citation type="submission" date="2025-08" db="UniProtKB">
        <authorList>
            <consortium name="Ensembl"/>
        </authorList>
    </citation>
    <scope>IDENTIFICATION</scope>
</reference>
<feature type="domain" description="Anaphase-promoting complex subunit 4-like WD40" evidence="1">
    <location>
        <begin position="116"/>
        <end position="196"/>
    </location>
</feature>
<proteinExistence type="predicted"/>
<dbReference type="FunFam" id="2.130.10.10:FF:000638">
    <property type="entry name" value="U3 small nucleolar RNA-associated protein 4 homolog"/>
    <property type="match status" value="1"/>
</dbReference>
<dbReference type="Gene3D" id="2.130.10.10">
    <property type="entry name" value="YVTN repeat-like/Quinoprotein amine dehydrogenase"/>
    <property type="match status" value="3"/>
</dbReference>
<organism evidence="2 3">
    <name type="scientific">Erpetoichthys calabaricus</name>
    <name type="common">Rope fish</name>
    <name type="synonym">Calamoichthys calabaricus</name>
    <dbReference type="NCBI Taxonomy" id="27687"/>
    <lineage>
        <taxon>Eukaryota</taxon>
        <taxon>Metazoa</taxon>
        <taxon>Chordata</taxon>
        <taxon>Craniata</taxon>
        <taxon>Vertebrata</taxon>
        <taxon>Euteleostomi</taxon>
        <taxon>Actinopterygii</taxon>
        <taxon>Polypteriformes</taxon>
        <taxon>Polypteridae</taxon>
        <taxon>Erpetoichthys</taxon>
    </lineage>
</organism>
<protein>
    <submittedName>
        <fullName evidence="2">UTP4 small subunit processome component</fullName>
    </submittedName>
</protein>
<dbReference type="InterPro" id="IPR001680">
    <property type="entry name" value="WD40_rpt"/>
</dbReference>
<keyword evidence="3" id="KW-1185">Reference proteome</keyword>
<dbReference type="GO" id="GO:0032040">
    <property type="term" value="C:small-subunit processome"/>
    <property type="evidence" value="ECO:0007669"/>
    <property type="project" value="TreeGrafter"/>
</dbReference>
<gene>
    <name evidence="2" type="primary">UTP4</name>
    <name evidence="2" type="synonym">utp4</name>
</gene>
<dbReference type="GeneTree" id="ENSGT00940000153533"/>
<accession>A0A8C4S398</accession>
<dbReference type="InterPro" id="IPR036322">
    <property type="entry name" value="WD40_repeat_dom_sf"/>
</dbReference>
<evidence type="ECO:0000313" key="2">
    <source>
        <dbReference type="Ensembl" id="ENSECRP00000010856.1"/>
    </source>
</evidence>
<dbReference type="SMART" id="SM00320">
    <property type="entry name" value="WD40"/>
    <property type="match status" value="10"/>
</dbReference>
<dbReference type="PANTHER" id="PTHR44163">
    <property type="entry name" value="U3 SMALL NUCLEOLAR RNA-ASSOCIATED PROTEIN 4 HOMOLOG"/>
    <property type="match status" value="1"/>
</dbReference>
<dbReference type="InterPro" id="IPR015943">
    <property type="entry name" value="WD40/YVTN_repeat-like_dom_sf"/>
</dbReference>
<dbReference type="FunFam" id="2.130.10.10:FF:000617">
    <property type="entry name" value="U3 small nucleolar RNA-associated protein 4 homolog"/>
    <property type="match status" value="1"/>
</dbReference>
<dbReference type="FunFam" id="2.130.10.10:FF:000441">
    <property type="entry name" value="U3 small nucleolar RNA-associated protein 4 homolog"/>
    <property type="match status" value="1"/>
</dbReference>
<reference evidence="2" key="1">
    <citation type="submission" date="2021-06" db="EMBL/GenBank/DDBJ databases">
        <authorList>
            <consortium name="Wellcome Sanger Institute Data Sharing"/>
        </authorList>
    </citation>
    <scope>NUCLEOTIDE SEQUENCE [LARGE SCALE GENOMIC DNA]</scope>
</reference>
<dbReference type="GO" id="GO:0030686">
    <property type="term" value="C:90S preribosome"/>
    <property type="evidence" value="ECO:0007669"/>
    <property type="project" value="InterPro"/>
</dbReference>
<name>A0A8C4S398_ERPCA</name>
<dbReference type="Proteomes" id="UP000694620">
    <property type="component" value="Chromosome 9"/>
</dbReference>
<evidence type="ECO:0000313" key="3">
    <source>
        <dbReference type="Proteomes" id="UP000694620"/>
    </source>
</evidence>
<dbReference type="AlphaFoldDB" id="A0A8C4S398"/>
<sequence>MGEFKVHRVKFFNYMPSGIRCMAYNSSTDKLALARLDGSIEIFNISNNYFQEKVIPGNDSRSIEAICWVGHDRLFTASLSGEIMEVDLQKLCPKYKLHAFGGPIWSMSCNAEESHLAVGCEDGSVKVFELLPGKIQFERNLDRQKGRILSISWHKSGALIAAGTIDMIRIFDVKSGHAVQRILVDRGAAACRNWECVVWSIAYLSDDMVVSADSAGKVQFWDTEKGTLIKSYLISKCDVLSLSVSEEEDSILAGTSEGTVVQFQLLPTTIESGDYQWVRTRTFKHHTHDVRAVVETRTALISGGLDTHLVFRPLLDKVEEKSYDTALRKVTFPHRKLVCCAKKHNLLMFQYPDQLEVWKLGGTDVKSIQEDKLPVTRKPEKLLQLKRKGSDHICCSAISQCGNWIAYSTVSSIRLYQLQYDSNRVNIKKVQNLPKILYSAHQLQFSADSSKLFIASPQAAVHVLSIFETECKHLHTFHPKSDVSEPLYLLSASANGRWLAAASHNCEINIYDLKKLKHHCGVPVYSANPSAMEIHPETDDLLIVYSDRQIFEFSITEKQYTDWSRKVQKEGLHSLWFERDTPVTHVAFNPRKPSQIMLHDMYMLCIIDKSLPLPDRKMPLYNQLILKNLPDDERKRQSHAFKICKNYQHLLYADLLDEEWMVVIERPIIEIISQLPAPVRQKKFGT</sequence>